<name>A0ABQ4UKG5_9HYPH</name>
<evidence type="ECO:0008006" key="3">
    <source>
        <dbReference type="Google" id="ProtNLM"/>
    </source>
</evidence>
<evidence type="ECO:0000313" key="1">
    <source>
        <dbReference type="EMBL" id="GJE67816.1"/>
    </source>
</evidence>
<comment type="caution">
    <text evidence="1">The sequence shown here is derived from an EMBL/GenBank/DDBJ whole genome shotgun (WGS) entry which is preliminary data.</text>
</comment>
<sequence>MTTGIQELEPVFRTAALIKLTEFSDFTPDNDPHGEHDFGAFDVNGEKLFWKIDYYDRAMKYHSPDPANAFVTRRVLTLMLASEY</sequence>
<proteinExistence type="predicted"/>
<reference evidence="1" key="2">
    <citation type="submission" date="2021-08" db="EMBL/GenBank/DDBJ databases">
        <authorList>
            <person name="Tani A."/>
            <person name="Ola A."/>
            <person name="Ogura Y."/>
            <person name="Katsura K."/>
            <person name="Hayashi T."/>
        </authorList>
    </citation>
    <scope>NUCLEOTIDE SEQUENCE</scope>
    <source>
        <strain evidence="1">NBRC 15686</strain>
    </source>
</reference>
<dbReference type="EMBL" id="BPRC01000034">
    <property type="protein sequence ID" value="GJE67816.1"/>
    <property type="molecule type" value="Genomic_DNA"/>
</dbReference>
<reference evidence="1" key="1">
    <citation type="journal article" date="2021" name="Front. Microbiol.">
        <title>Comprehensive Comparative Genomics and Phenotyping of Methylobacterium Species.</title>
        <authorList>
            <person name="Alessa O."/>
            <person name="Ogura Y."/>
            <person name="Fujitani Y."/>
            <person name="Takami H."/>
            <person name="Hayashi T."/>
            <person name="Sahin N."/>
            <person name="Tani A."/>
        </authorList>
    </citation>
    <scope>NUCLEOTIDE SEQUENCE</scope>
    <source>
        <strain evidence="1">NBRC 15686</strain>
    </source>
</reference>
<dbReference type="Proteomes" id="UP001055039">
    <property type="component" value="Unassembled WGS sequence"/>
</dbReference>
<dbReference type="Pfam" id="PF12599">
    <property type="entry name" value="DUF3768"/>
    <property type="match status" value="1"/>
</dbReference>
<accession>A0ABQ4UKG5</accession>
<dbReference type="InterPro" id="IPR022243">
    <property type="entry name" value="DUF3768"/>
</dbReference>
<evidence type="ECO:0000313" key="2">
    <source>
        <dbReference type="Proteomes" id="UP001055039"/>
    </source>
</evidence>
<organism evidence="1 2">
    <name type="scientific">Methylorubrum aminovorans</name>
    <dbReference type="NCBI Taxonomy" id="269069"/>
    <lineage>
        <taxon>Bacteria</taxon>
        <taxon>Pseudomonadati</taxon>
        <taxon>Pseudomonadota</taxon>
        <taxon>Alphaproteobacteria</taxon>
        <taxon>Hyphomicrobiales</taxon>
        <taxon>Methylobacteriaceae</taxon>
        <taxon>Methylorubrum</taxon>
    </lineage>
</organism>
<gene>
    <name evidence="1" type="ORF">LNAOJCKE_5049</name>
</gene>
<protein>
    <recommendedName>
        <fullName evidence="3">DUF3768 domain-containing protein</fullName>
    </recommendedName>
</protein>
<keyword evidence="2" id="KW-1185">Reference proteome</keyword>